<reference evidence="1" key="1">
    <citation type="submission" date="2024-02" db="EMBL/GenBank/DDBJ databases">
        <title>Metagenome Assembled Genome of Zalaria obscura JY119.</title>
        <authorList>
            <person name="Vighnesh L."/>
            <person name="Jagadeeshwari U."/>
            <person name="Venkata Ramana C."/>
            <person name="Sasikala C."/>
        </authorList>
    </citation>
    <scope>NUCLEOTIDE SEQUENCE</scope>
    <source>
        <strain evidence="1">JY119</strain>
    </source>
</reference>
<evidence type="ECO:0000313" key="1">
    <source>
        <dbReference type="EMBL" id="KAK8216792.1"/>
    </source>
</evidence>
<name>A0ACC3SMG3_9PEZI</name>
<gene>
    <name evidence="1" type="ORF">M8818_001755</name>
</gene>
<dbReference type="Proteomes" id="UP001320706">
    <property type="component" value="Unassembled WGS sequence"/>
</dbReference>
<proteinExistence type="predicted"/>
<evidence type="ECO:0000313" key="2">
    <source>
        <dbReference type="Proteomes" id="UP001320706"/>
    </source>
</evidence>
<organism evidence="1 2">
    <name type="scientific">Zalaria obscura</name>
    <dbReference type="NCBI Taxonomy" id="2024903"/>
    <lineage>
        <taxon>Eukaryota</taxon>
        <taxon>Fungi</taxon>
        <taxon>Dikarya</taxon>
        <taxon>Ascomycota</taxon>
        <taxon>Pezizomycotina</taxon>
        <taxon>Dothideomycetes</taxon>
        <taxon>Dothideomycetidae</taxon>
        <taxon>Dothideales</taxon>
        <taxon>Zalariaceae</taxon>
        <taxon>Zalaria</taxon>
    </lineage>
</organism>
<dbReference type="EMBL" id="JAMKPW020000007">
    <property type="protein sequence ID" value="KAK8216792.1"/>
    <property type="molecule type" value="Genomic_DNA"/>
</dbReference>
<keyword evidence="2" id="KW-1185">Reference proteome</keyword>
<sequence>MDIPASLTSKGIMSSSNSNQTNPLQHPMEAAKMAVQGATSGEVRAPRMSHMGSSNEGPADIIAKVSGYNTGGKREDDCPYFTNNDGIPIPDACHSKTVGGLPLVSDVHLLQKQQTFNRSKNLERMVHPCGSGAFGYFETTHDVSDLTKANFLQTVGEKTPVFVRFSTVTLGREFPDEARNPRGFAIKFYTKEGNYDIVGLNFPIFFCRDPIQGPDVIRSQARNPKNFLLDYDATFDLLGCTPEGNHAGLMFFSDHGTPQGWTKNHGYGCHTFKWVNKEGKFVYIKYHFIAKHGQKQFTEPEAIRISGQDPDYSKRELWEGIERGEEFEWTAKVQIMQAEDADANKLGFDPFDVTKVWPRGQFPMHDFGRLVLNKNPENFHRDVEQAAFSPGAMVPGIEDSPDPLLQFRMFFYRDAQYHRIGVNYHQVPVNCPFMSNSFAPINFDGQMRVDANHAGNKQYTPNSFADKFRPDTAEAPYKVSDNIVSRKSHYYHEAKLSEYDQPRELYLRVMDDQARKNLHSNTAKMMSHVNFPIIQKKYLAQIYNIAPEYARAVYDLTNYKHEKFDFSEVEEMSKSAHEFSKYVKFQPDELTRLTGVPAPGVYGA</sequence>
<accession>A0ACC3SMG3</accession>
<protein>
    <submittedName>
        <fullName evidence="1">Uncharacterized protein</fullName>
    </submittedName>
</protein>
<comment type="caution">
    <text evidence="1">The sequence shown here is derived from an EMBL/GenBank/DDBJ whole genome shotgun (WGS) entry which is preliminary data.</text>
</comment>